<protein>
    <recommendedName>
        <fullName evidence="4">PE-PGRS family protein</fullName>
    </recommendedName>
</protein>
<feature type="transmembrane region" description="Helical" evidence="1">
    <location>
        <begin position="311"/>
        <end position="331"/>
    </location>
</feature>
<feature type="transmembrane region" description="Helical" evidence="1">
    <location>
        <begin position="119"/>
        <end position="142"/>
    </location>
</feature>
<feature type="transmembrane region" description="Helical" evidence="1">
    <location>
        <begin position="60"/>
        <end position="80"/>
    </location>
</feature>
<dbReference type="InterPro" id="IPR045931">
    <property type="entry name" value="DUF6350"/>
</dbReference>
<dbReference type="Proteomes" id="UP001500956">
    <property type="component" value="Unassembled WGS sequence"/>
</dbReference>
<accession>A0ABP8YNY9</accession>
<evidence type="ECO:0008006" key="4">
    <source>
        <dbReference type="Google" id="ProtNLM"/>
    </source>
</evidence>
<reference evidence="3" key="1">
    <citation type="journal article" date="2019" name="Int. J. Syst. Evol. Microbiol.">
        <title>The Global Catalogue of Microorganisms (GCM) 10K type strain sequencing project: providing services to taxonomists for standard genome sequencing and annotation.</title>
        <authorList>
            <consortium name="The Broad Institute Genomics Platform"/>
            <consortium name="The Broad Institute Genome Sequencing Center for Infectious Disease"/>
            <person name="Wu L."/>
            <person name="Ma J."/>
        </authorList>
    </citation>
    <scope>NUCLEOTIDE SEQUENCE [LARGE SCALE GENOMIC DNA]</scope>
    <source>
        <strain evidence="3">JCM 18063</strain>
    </source>
</reference>
<comment type="caution">
    <text evidence="2">The sequence shown here is derived from an EMBL/GenBank/DDBJ whole genome shotgun (WGS) entry which is preliminary data.</text>
</comment>
<keyword evidence="1" id="KW-1133">Transmembrane helix</keyword>
<name>A0ABP8YNY9_9MICO</name>
<feature type="transmembrane region" description="Helical" evidence="1">
    <location>
        <begin position="31"/>
        <end position="54"/>
    </location>
</feature>
<feature type="transmembrane region" description="Helical" evidence="1">
    <location>
        <begin position="87"/>
        <end position="107"/>
    </location>
</feature>
<gene>
    <name evidence="2" type="ORF">GCM10023216_30820</name>
</gene>
<dbReference type="Pfam" id="PF19877">
    <property type="entry name" value="DUF6350"/>
    <property type="match status" value="1"/>
</dbReference>
<proteinExistence type="predicted"/>
<keyword evidence="3" id="KW-1185">Reference proteome</keyword>
<evidence type="ECO:0000313" key="3">
    <source>
        <dbReference type="Proteomes" id="UP001500956"/>
    </source>
</evidence>
<evidence type="ECO:0000256" key="1">
    <source>
        <dbReference type="SAM" id="Phobius"/>
    </source>
</evidence>
<feature type="transmembrane region" description="Helical" evidence="1">
    <location>
        <begin position="154"/>
        <end position="178"/>
    </location>
</feature>
<feature type="transmembrane region" description="Helical" evidence="1">
    <location>
        <begin position="203"/>
        <end position="229"/>
    </location>
</feature>
<feature type="transmembrane region" description="Helical" evidence="1">
    <location>
        <begin position="343"/>
        <end position="364"/>
    </location>
</feature>
<evidence type="ECO:0000313" key="2">
    <source>
        <dbReference type="EMBL" id="GAA4735684.1"/>
    </source>
</evidence>
<keyword evidence="1" id="KW-0812">Transmembrane</keyword>
<feature type="transmembrane region" description="Helical" evidence="1">
    <location>
        <begin position="241"/>
        <end position="263"/>
    </location>
</feature>
<dbReference type="EMBL" id="BAABID010000018">
    <property type="protein sequence ID" value="GAA4735684.1"/>
    <property type="molecule type" value="Genomic_DNA"/>
</dbReference>
<dbReference type="RefSeq" id="WP_172152695.1">
    <property type="nucleotide sequence ID" value="NZ_BAABID010000018.1"/>
</dbReference>
<feature type="transmembrane region" description="Helical" evidence="1">
    <location>
        <begin position="384"/>
        <end position="405"/>
    </location>
</feature>
<keyword evidence="1" id="KW-0472">Membrane</keyword>
<sequence length="413" mass="40137">MSASSRTSPRVVEPTAPGRVRERFALASSGVWAALQAFGLSYAVVALLAVTAVLDAPNAAGSDGGLSAGVSVATGLWLLGHGVPLSAGGATVTVVPLGITALALFTLHVAAKRSAVPTLAAWIGGTTTYTAATAGLAVALDLGATAATGGWSDIALQVAAALAGGALLGGGGLALGMFSAPDGPLLAGMTPRLDPYLPDTLRLGLRAGVVGAALLVGLGGLLTAVWLVVGSAAAGDVAAGLGAGWVGTVVLGLAQAVLVPNLVVWATAWLAGPGFAVGTESVFSPAVTEAGALPALPLLGALPGPDWSTPYAVWAPALVVACGAAAGWFAWRQLEPALVRVLDLAWIAGGTALAAGGATALLQWSAGGAVGADHLATVGADPWVTAGLVAAEIGGGAALVLAVALGRRRWGER</sequence>
<organism evidence="2 3">
    <name type="scientific">Isoptericola chiayiensis</name>
    <dbReference type="NCBI Taxonomy" id="579446"/>
    <lineage>
        <taxon>Bacteria</taxon>
        <taxon>Bacillati</taxon>
        <taxon>Actinomycetota</taxon>
        <taxon>Actinomycetes</taxon>
        <taxon>Micrococcales</taxon>
        <taxon>Promicromonosporaceae</taxon>
        <taxon>Isoptericola</taxon>
    </lineage>
</organism>